<keyword evidence="3 5" id="KW-1133">Transmembrane helix</keyword>
<feature type="transmembrane region" description="Helical" evidence="5">
    <location>
        <begin position="172"/>
        <end position="194"/>
    </location>
</feature>
<organism evidence="7 8">
    <name type="scientific">Rhodotorula paludigena</name>
    <dbReference type="NCBI Taxonomy" id="86838"/>
    <lineage>
        <taxon>Eukaryota</taxon>
        <taxon>Fungi</taxon>
        <taxon>Dikarya</taxon>
        <taxon>Basidiomycota</taxon>
        <taxon>Pucciniomycotina</taxon>
        <taxon>Microbotryomycetes</taxon>
        <taxon>Sporidiobolales</taxon>
        <taxon>Sporidiobolaceae</taxon>
        <taxon>Rhodotorula</taxon>
    </lineage>
</organism>
<sequence>MVGPVFSTEHGRRIGWRGQYWILPLISVLAWFALILTDDAERYQTDQATIVYVSNIGAERQGIFIGLGTVTAVFYILSLLAERWLRHLRRIPGPLRKRDRNADIAACVFGICGAIALILLTCFNAVTHPNGHWACTAIFVVCIALSAICQTLEIWWLKQDHVERKHLRRNAIIKWIIVVFAVACAIAFAATYAVCAGSEDGVPLTPRCDTIKSVAAVLEWVIALLYGVYLCTFGLDLWPAVKTRGHTFDERLMAEDRQNTLHAHKNPLQPGAPGGILGTAEAGALERPSVSTQGEYGAYANPVAAQQGVVEPQMAHVHNDGHGPVTRAAY</sequence>
<dbReference type="InterPro" id="IPR019402">
    <property type="entry name" value="CWH43_N"/>
</dbReference>
<dbReference type="PANTHER" id="PTHR21324:SF2">
    <property type="entry name" value="EG:22E5.9 PROTEIN"/>
    <property type="match status" value="1"/>
</dbReference>
<keyword evidence="4 5" id="KW-0472">Membrane</keyword>
<feature type="transmembrane region" description="Helical" evidence="5">
    <location>
        <begin position="132"/>
        <end position="152"/>
    </location>
</feature>
<keyword evidence="2 5" id="KW-0812">Transmembrane</keyword>
<dbReference type="Proteomes" id="UP001342314">
    <property type="component" value="Unassembled WGS sequence"/>
</dbReference>
<evidence type="ECO:0000256" key="4">
    <source>
        <dbReference type="ARBA" id="ARBA00023136"/>
    </source>
</evidence>
<protein>
    <recommendedName>
        <fullName evidence="6">CWH43-like N-terminal domain-containing protein</fullName>
    </recommendedName>
</protein>
<name>A0AAV5GTA9_9BASI</name>
<dbReference type="EMBL" id="BQKY01000013">
    <property type="protein sequence ID" value="GJN93145.1"/>
    <property type="molecule type" value="Genomic_DNA"/>
</dbReference>
<dbReference type="Pfam" id="PF10277">
    <property type="entry name" value="Frag1"/>
    <property type="match status" value="1"/>
</dbReference>
<dbReference type="InterPro" id="IPR050911">
    <property type="entry name" value="DRAM/TMEM150_Autophagy_Mod"/>
</dbReference>
<accession>A0AAV5GTA9</accession>
<evidence type="ECO:0000256" key="5">
    <source>
        <dbReference type="SAM" id="Phobius"/>
    </source>
</evidence>
<dbReference type="PANTHER" id="PTHR21324">
    <property type="entry name" value="FASTING-INDUCIBLE INTEGRAL MEMBRANE PROTEIN TM6P1-RELATED"/>
    <property type="match status" value="1"/>
</dbReference>
<feature type="transmembrane region" description="Helical" evidence="5">
    <location>
        <begin position="214"/>
        <end position="235"/>
    </location>
</feature>
<comment type="subcellular location">
    <subcellularLocation>
        <location evidence="1">Endomembrane system</location>
        <topology evidence="1">Multi-pass membrane protein</topology>
    </subcellularLocation>
</comment>
<evidence type="ECO:0000256" key="1">
    <source>
        <dbReference type="ARBA" id="ARBA00004127"/>
    </source>
</evidence>
<feature type="transmembrane region" description="Helical" evidence="5">
    <location>
        <begin position="62"/>
        <end position="81"/>
    </location>
</feature>
<dbReference type="AlphaFoldDB" id="A0AAV5GTA9"/>
<evidence type="ECO:0000256" key="3">
    <source>
        <dbReference type="ARBA" id="ARBA00022989"/>
    </source>
</evidence>
<dbReference type="GO" id="GO:0012505">
    <property type="term" value="C:endomembrane system"/>
    <property type="evidence" value="ECO:0007669"/>
    <property type="project" value="UniProtKB-SubCell"/>
</dbReference>
<reference evidence="7 8" key="1">
    <citation type="submission" date="2021-12" db="EMBL/GenBank/DDBJ databases">
        <title>High titer production of polyol ester of fatty acids by Rhodotorula paludigena BS15 towards product separation-free biomass refinery.</title>
        <authorList>
            <person name="Mano J."/>
            <person name="Ono H."/>
            <person name="Tanaka T."/>
            <person name="Naito K."/>
            <person name="Sushida H."/>
            <person name="Ike M."/>
            <person name="Tokuyasu K."/>
            <person name="Kitaoka M."/>
        </authorList>
    </citation>
    <scope>NUCLEOTIDE SEQUENCE [LARGE SCALE GENOMIC DNA]</scope>
    <source>
        <strain evidence="7 8">BS15</strain>
    </source>
</reference>
<comment type="caution">
    <text evidence="7">The sequence shown here is derived from an EMBL/GenBank/DDBJ whole genome shotgun (WGS) entry which is preliminary data.</text>
</comment>
<evidence type="ECO:0000313" key="8">
    <source>
        <dbReference type="Proteomes" id="UP001342314"/>
    </source>
</evidence>
<dbReference type="GO" id="GO:0005886">
    <property type="term" value="C:plasma membrane"/>
    <property type="evidence" value="ECO:0007669"/>
    <property type="project" value="TreeGrafter"/>
</dbReference>
<evidence type="ECO:0000313" key="7">
    <source>
        <dbReference type="EMBL" id="GJN93145.1"/>
    </source>
</evidence>
<feature type="transmembrane region" description="Helical" evidence="5">
    <location>
        <begin position="20"/>
        <end position="37"/>
    </location>
</feature>
<evidence type="ECO:0000256" key="2">
    <source>
        <dbReference type="ARBA" id="ARBA00022692"/>
    </source>
</evidence>
<proteinExistence type="predicted"/>
<keyword evidence="8" id="KW-1185">Reference proteome</keyword>
<gene>
    <name evidence="7" type="ORF">Rhopal_006192-T1</name>
</gene>
<evidence type="ECO:0000259" key="6">
    <source>
        <dbReference type="Pfam" id="PF10277"/>
    </source>
</evidence>
<feature type="transmembrane region" description="Helical" evidence="5">
    <location>
        <begin position="102"/>
        <end position="126"/>
    </location>
</feature>
<feature type="domain" description="CWH43-like N-terminal" evidence="6">
    <location>
        <begin position="22"/>
        <end position="239"/>
    </location>
</feature>